<dbReference type="InterPro" id="IPR045795">
    <property type="entry name" value="SLT_4"/>
</dbReference>
<organism evidence="2">
    <name type="scientific">hydrothermal vent metagenome</name>
    <dbReference type="NCBI Taxonomy" id="652676"/>
    <lineage>
        <taxon>unclassified sequences</taxon>
        <taxon>metagenomes</taxon>
        <taxon>ecological metagenomes</taxon>
    </lineage>
</organism>
<dbReference type="EMBL" id="UOFL01000003">
    <property type="protein sequence ID" value="VAW70864.1"/>
    <property type="molecule type" value="Genomic_DNA"/>
</dbReference>
<gene>
    <name evidence="2" type="ORF">MNBD_GAMMA12-326</name>
</gene>
<evidence type="ECO:0000259" key="1">
    <source>
        <dbReference type="Pfam" id="PF19489"/>
    </source>
</evidence>
<proteinExistence type="predicted"/>
<name>A0A3B0YPS3_9ZZZZ</name>
<dbReference type="PROSITE" id="PS51257">
    <property type="entry name" value="PROKAR_LIPOPROTEIN"/>
    <property type="match status" value="1"/>
</dbReference>
<feature type="domain" description="Transglycosylase SLT" evidence="1">
    <location>
        <begin position="10"/>
        <end position="192"/>
    </location>
</feature>
<dbReference type="Gene3D" id="1.10.530.10">
    <property type="match status" value="1"/>
</dbReference>
<evidence type="ECO:0000313" key="2">
    <source>
        <dbReference type="EMBL" id="VAW70864.1"/>
    </source>
</evidence>
<dbReference type="Pfam" id="PF19489">
    <property type="entry name" value="SLT_4"/>
    <property type="match status" value="1"/>
</dbReference>
<sequence length="205" mass="24625">MRTRTLRLLTLLTMLVFLSSCGTTPPRNLSNSCEIFGEKGGWYKHAWRSYKKWGVPVSVQMAIIYQESRFVHDAKTPRRKLLWVIPWFRQSSAFGYGQVKTATWKWYKKSTGKRFVDRDKFKDVVYFIGWYSNQSHRRNGIAKTDAYNLYLAYHEGHGGYARKTYRRKKWLLKVARKVQQRAHSYSRQMQRCQHKLKKGWRIWPF</sequence>
<dbReference type="AlphaFoldDB" id="A0A3B0YPS3"/>
<dbReference type="InterPro" id="IPR023346">
    <property type="entry name" value="Lysozyme-like_dom_sf"/>
</dbReference>
<protein>
    <recommendedName>
        <fullName evidence="1">Transglycosylase SLT domain-containing protein</fullName>
    </recommendedName>
</protein>
<dbReference type="SUPFAM" id="SSF53955">
    <property type="entry name" value="Lysozyme-like"/>
    <property type="match status" value="1"/>
</dbReference>
<accession>A0A3B0YPS3</accession>
<reference evidence="2" key="1">
    <citation type="submission" date="2018-06" db="EMBL/GenBank/DDBJ databases">
        <authorList>
            <person name="Zhirakovskaya E."/>
        </authorList>
    </citation>
    <scope>NUCLEOTIDE SEQUENCE</scope>
</reference>
<dbReference type="CDD" id="cd00442">
    <property type="entry name" value="Lyz-like"/>
    <property type="match status" value="1"/>
</dbReference>